<dbReference type="Proteomes" id="UP000789738">
    <property type="component" value="Unassembled WGS sequence"/>
</dbReference>
<dbReference type="RefSeq" id="WP_210885937.1">
    <property type="nucleotide sequence ID" value="NZ_CAKJVE010000004.1"/>
</dbReference>
<name>A0AA86MJ96_9CLOT</name>
<gene>
    <name evidence="1" type="ORF">CNEO_41937</name>
</gene>
<dbReference type="EMBL" id="CAKJVE010000004">
    <property type="protein sequence ID" value="CAG9705559.1"/>
    <property type="molecule type" value="Genomic_DNA"/>
</dbReference>
<organism evidence="1 2">
    <name type="scientific">Clostridium neonatale</name>
    <dbReference type="NCBI Taxonomy" id="137838"/>
    <lineage>
        <taxon>Bacteria</taxon>
        <taxon>Bacillati</taxon>
        <taxon>Bacillota</taxon>
        <taxon>Clostridia</taxon>
        <taxon>Eubacteriales</taxon>
        <taxon>Clostridiaceae</taxon>
        <taxon>Clostridium</taxon>
    </lineage>
</organism>
<protein>
    <submittedName>
        <fullName evidence="1">Uncharacterized protein</fullName>
    </submittedName>
</protein>
<reference evidence="1" key="1">
    <citation type="submission" date="2021-10" db="EMBL/GenBank/DDBJ databases">
        <authorList>
            <person name="Mesa V."/>
        </authorList>
    </citation>
    <scope>NUCLEOTIDE SEQUENCE</scope>
    <source>
        <strain evidence="1">CC3_PB</strain>
    </source>
</reference>
<sequence>MTKKDEKKEDTTFTKAQLLKSKKYSERVDLLNVLLEDSKTYTSKEVDELVKDFMNKEVK</sequence>
<evidence type="ECO:0000313" key="2">
    <source>
        <dbReference type="Proteomes" id="UP000789738"/>
    </source>
</evidence>
<comment type="caution">
    <text evidence="1">The sequence shown here is derived from an EMBL/GenBank/DDBJ whole genome shotgun (WGS) entry which is preliminary data.</text>
</comment>
<evidence type="ECO:0000313" key="1">
    <source>
        <dbReference type="EMBL" id="CAG9705559.1"/>
    </source>
</evidence>
<dbReference type="AlphaFoldDB" id="A0AA86MJ96"/>
<proteinExistence type="predicted"/>
<accession>A0AA86MJ96</accession>